<dbReference type="Gene3D" id="1.25.40.10">
    <property type="entry name" value="Tetratricopeptide repeat domain"/>
    <property type="match status" value="1"/>
</dbReference>
<keyword evidence="7 10" id="KW-0802">TPR repeat</keyword>
<feature type="domain" description="PPIase cyclophilin-type" evidence="11">
    <location>
        <begin position="10"/>
        <end position="174"/>
    </location>
</feature>
<feature type="repeat" description="TPR" evidence="10">
    <location>
        <begin position="314"/>
        <end position="347"/>
    </location>
</feature>
<dbReference type="InterPro" id="IPR020892">
    <property type="entry name" value="Cyclophilin-type_PPIase_CS"/>
</dbReference>
<dbReference type="EC" id="5.2.1.8" evidence="4"/>
<evidence type="ECO:0000256" key="7">
    <source>
        <dbReference type="ARBA" id="ARBA00022803"/>
    </source>
</evidence>
<dbReference type="GO" id="GO:0005737">
    <property type="term" value="C:cytoplasm"/>
    <property type="evidence" value="ECO:0007669"/>
    <property type="project" value="UniProtKB-SubCell"/>
</dbReference>
<evidence type="ECO:0000256" key="10">
    <source>
        <dbReference type="PROSITE-ProRule" id="PRU00339"/>
    </source>
</evidence>
<dbReference type="EMBL" id="JANBPU010000459">
    <property type="protein sequence ID" value="KAJ1911346.1"/>
    <property type="molecule type" value="Genomic_DNA"/>
</dbReference>
<dbReference type="SMART" id="SM00028">
    <property type="entry name" value="TPR"/>
    <property type="match status" value="2"/>
</dbReference>
<dbReference type="FunFam" id="1.25.40.10:FF:000029">
    <property type="entry name" value="peptidyl-prolyl cis-trans isomerase D"/>
    <property type="match status" value="1"/>
</dbReference>
<comment type="catalytic activity">
    <reaction evidence="1">
        <text>[protein]-peptidylproline (omega=180) = [protein]-peptidylproline (omega=0)</text>
        <dbReference type="Rhea" id="RHEA:16237"/>
        <dbReference type="Rhea" id="RHEA-COMP:10747"/>
        <dbReference type="Rhea" id="RHEA-COMP:10748"/>
        <dbReference type="ChEBI" id="CHEBI:83833"/>
        <dbReference type="ChEBI" id="CHEBI:83834"/>
        <dbReference type="EC" id="5.2.1.8"/>
    </reaction>
</comment>
<dbReference type="InterPro" id="IPR019734">
    <property type="entry name" value="TPR_rpt"/>
</dbReference>
<dbReference type="Pfam" id="PF00160">
    <property type="entry name" value="Pro_isomerase"/>
    <property type="match status" value="1"/>
</dbReference>
<comment type="subcellular location">
    <subcellularLocation>
        <location evidence="2">Cytoplasm</location>
    </subcellularLocation>
</comment>
<keyword evidence="5" id="KW-0963">Cytoplasm</keyword>
<dbReference type="AlphaFoldDB" id="A0A9W7ZKJ3"/>
<evidence type="ECO:0000259" key="11">
    <source>
        <dbReference type="PROSITE" id="PS50072"/>
    </source>
</evidence>
<dbReference type="Proteomes" id="UP001150538">
    <property type="component" value="Unassembled WGS sequence"/>
</dbReference>
<name>A0A9W7ZKJ3_9FUNG</name>
<dbReference type="InterPro" id="IPR011990">
    <property type="entry name" value="TPR-like_helical_dom_sf"/>
</dbReference>
<dbReference type="PRINTS" id="PR00153">
    <property type="entry name" value="CSAPPISMRASE"/>
</dbReference>
<comment type="similarity">
    <text evidence="3">Belongs to the cyclophilin-type PPIase family. PPIase D subfamily.</text>
</comment>
<dbReference type="InterPro" id="IPR029000">
    <property type="entry name" value="Cyclophilin-like_dom_sf"/>
</dbReference>
<organism evidence="12 13">
    <name type="scientific">Mycoemilia scoparia</name>
    <dbReference type="NCBI Taxonomy" id="417184"/>
    <lineage>
        <taxon>Eukaryota</taxon>
        <taxon>Fungi</taxon>
        <taxon>Fungi incertae sedis</taxon>
        <taxon>Zoopagomycota</taxon>
        <taxon>Kickxellomycotina</taxon>
        <taxon>Kickxellomycetes</taxon>
        <taxon>Kickxellales</taxon>
        <taxon>Kickxellaceae</taxon>
        <taxon>Mycoemilia</taxon>
    </lineage>
</organism>
<dbReference type="Gene3D" id="2.40.100.10">
    <property type="entry name" value="Cyclophilin-like"/>
    <property type="match status" value="1"/>
</dbReference>
<dbReference type="InterPro" id="IPR013105">
    <property type="entry name" value="TPR_2"/>
</dbReference>
<keyword evidence="6" id="KW-0677">Repeat</keyword>
<dbReference type="PANTHER" id="PTHR11071:SF561">
    <property type="entry name" value="PEPTIDYL-PROLYL CIS-TRANS ISOMERASE D-RELATED"/>
    <property type="match status" value="1"/>
</dbReference>
<dbReference type="GO" id="GO:0003755">
    <property type="term" value="F:peptidyl-prolyl cis-trans isomerase activity"/>
    <property type="evidence" value="ECO:0007669"/>
    <property type="project" value="UniProtKB-KW"/>
</dbReference>
<dbReference type="SUPFAM" id="SSF50891">
    <property type="entry name" value="Cyclophilin-like"/>
    <property type="match status" value="1"/>
</dbReference>
<evidence type="ECO:0000313" key="13">
    <source>
        <dbReference type="Proteomes" id="UP001150538"/>
    </source>
</evidence>
<dbReference type="OrthoDB" id="407558at2759"/>
<dbReference type="SUPFAM" id="SSF48452">
    <property type="entry name" value="TPR-like"/>
    <property type="match status" value="1"/>
</dbReference>
<evidence type="ECO:0000256" key="1">
    <source>
        <dbReference type="ARBA" id="ARBA00000971"/>
    </source>
</evidence>
<evidence type="ECO:0000313" key="12">
    <source>
        <dbReference type="EMBL" id="KAJ1911346.1"/>
    </source>
</evidence>
<accession>A0A9W7ZKJ3</accession>
<dbReference type="CDD" id="cd01926">
    <property type="entry name" value="cyclophilin_ABH_like"/>
    <property type="match status" value="1"/>
</dbReference>
<dbReference type="InterPro" id="IPR002130">
    <property type="entry name" value="Cyclophilin-type_PPIase_dom"/>
</dbReference>
<evidence type="ECO:0000256" key="3">
    <source>
        <dbReference type="ARBA" id="ARBA00010898"/>
    </source>
</evidence>
<evidence type="ECO:0000256" key="9">
    <source>
        <dbReference type="ARBA" id="ARBA00023235"/>
    </source>
</evidence>
<proteinExistence type="inferred from homology"/>
<protein>
    <recommendedName>
        <fullName evidence="4">peptidylprolyl isomerase</fullName>
        <ecNumber evidence="4">5.2.1.8</ecNumber>
    </recommendedName>
</protein>
<evidence type="ECO:0000256" key="2">
    <source>
        <dbReference type="ARBA" id="ARBA00004496"/>
    </source>
</evidence>
<sequence>MLNEANPRCYLDITAGGKPLGRIVVELYKDKVPKTAENFRALCTGEKGEGKQGKPLHYKGSIFHRVIKNFMIQGGDFTNGNGTGGESIYGEKFNDEAFEFNHDRPFLLSMANSGPNTNGSQFFITTVPTPHLDNKHVIFGQVLKGKGVVRHIENAKTASGDKPLEDVVIAECGEIAPGEDDGVSNPGAEDGDAYPDFPEDYELKDDQEYIPPEEILKISNAVKAIGNDYFKKGDLDKAYSKYDKVIRYLNDFPAFDSKNDPDGKLKPQFQSLKISTYLNKAMVDLKRQKYKPVIDVCTIVLGMETGAASETDLAKAYYRRGQAYEKTNDLTGAKEDLAKALKHAPSDANIKNKYNAIVKKESENKVKLKNKFAEFFAQ</sequence>
<dbReference type="GO" id="GO:0016018">
    <property type="term" value="F:cyclosporin A binding"/>
    <property type="evidence" value="ECO:0007669"/>
    <property type="project" value="TreeGrafter"/>
</dbReference>
<evidence type="ECO:0000256" key="5">
    <source>
        <dbReference type="ARBA" id="ARBA00022490"/>
    </source>
</evidence>
<feature type="repeat" description="TPR" evidence="10">
    <location>
        <begin position="219"/>
        <end position="252"/>
    </location>
</feature>
<dbReference type="PROSITE" id="PS50072">
    <property type="entry name" value="CSA_PPIASE_2"/>
    <property type="match status" value="1"/>
</dbReference>
<reference evidence="12" key="1">
    <citation type="submission" date="2022-07" db="EMBL/GenBank/DDBJ databases">
        <title>Phylogenomic reconstructions and comparative analyses of Kickxellomycotina fungi.</title>
        <authorList>
            <person name="Reynolds N.K."/>
            <person name="Stajich J.E."/>
            <person name="Barry K."/>
            <person name="Grigoriev I.V."/>
            <person name="Crous P."/>
            <person name="Smith M.E."/>
        </authorList>
    </citation>
    <scope>NUCLEOTIDE SEQUENCE</scope>
    <source>
        <strain evidence="12">NBRC 100468</strain>
    </source>
</reference>
<keyword evidence="8" id="KW-0697">Rotamase</keyword>
<keyword evidence="13" id="KW-1185">Reference proteome</keyword>
<evidence type="ECO:0000256" key="8">
    <source>
        <dbReference type="ARBA" id="ARBA00023110"/>
    </source>
</evidence>
<evidence type="ECO:0000256" key="4">
    <source>
        <dbReference type="ARBA" id="ARBA00013194"/>
    </source>
</evidence>
<dbReference type="PROSITE" id="PS00170">
    <property type="entry name" value="CSA_PPIASE_1"/>
    <property type="match status" value="1"/>
</dbReference>
<dbReference type="FunFam" id="2.40.100.10:FF:000009">
    <property type="entry name" value="Peptidyl-prolyl cis-trans isomerase D"/>
    <property type="match status" value="1"/>
</dbReference>
<comment type="caution">
    <text evidence="12">The sequence shown here is derived from an EMBL/GenBank/DDBJ whole genome shotgun (WGS) entry which is preliminary data.</text>
</comment>
<keyword evidence="9 12" id="KW-0413">Isomerase</keyword>
<dbReference type="GO" id="GO:0042026">
    <property type="term" value="P:protein refolding"/>
    <property type="evidence" value="ECO:0007669"/>
    <property type="project" value="UniProtKB-ARBA"/>
</dbReference>
<evidence type="ECO:0000256" key="6">
    <source>
        <dbReference type="ARBA" id="ARBA00022737"/>
    </source>
</evidence>
<dbReference type="PANTHER" id="PTHR11071">
    <property type="entry name" value="PEPTIDYL-PROLYL CIS-TRANS ISOMERASE"/>
    <property type="match status" value="1"/>
</dbReference>
<gene>
    <name evidence="12" type="primary">CPR6</name>
    <name evidence="12" type="ORF">H4219_005968</name>
</gene>
<dbReference type="PROSITE" id="PS50005">
    <property type="entry name" value="TPR"/>
    <property type="match status" value="2"/>
</dbReference>
<dbReference type="Pfam" id="PF07719">
    <property type="entry name" value="TPR_2"/>
    <property type="match status" value="1"/>
</dbReference>